<dbReference type="EMBL" id="BJYR01000018">
    <property type="protein sequence ID" value="GEO00845.1"/>
    <property type="molecule type" value="Genomic_DNA"/>
</dbReference>
<dbReference type="InterPro" id="IPR006756">
    <property type="entry name" value="Phenol_hydroxylase"/>
</dbReference>
<dbReference type="OrthoDB" id="5343663at2"/>
<sequence length="119" mass="13629">MAVNALKDYPLRVMDGVDKYRGDWLINVGWDQHLMFCAPFMWPLPPAMRFGDLVEKIMPASFGAHPDFARIDWSKVEWLKSGKPWTPDFEKSIEENGLYHKDSLRFRTPGLNGIKGSGS</sequence>
<reference evidence="1 2" key="1">
    <citation type="submission" date="2019-07" db="EMBL/GenBank/DDBJ databases">
        <title>Whole genome shotgun sequence of Novosphingobium sediminis NBRC 106119.</title>
        <authorList>
            <person name="Hosoyama A."/>
            <person name="Uohara A."/>
            <person name="Ohji S."/>
            <person name="Ichikawa N."/>
        </authorList>
    </citation>
    <scope>NUCLEOTIDE SEQUENCE [LARGE SCALE GENOMIC DNA]</scope>
    <source>
        <strain evidence="1 2">NBRC 106119</strain>
    </source>
</reference>
<comment type="caution">
    <text evidence="1">The sequence shown here is derived from an EMBL/GenBank/DDBJ whole genome shotgun (WGS) entry which is preliminary data.</text>
</comment>
<proteinExistence type="predicted"/>
<dbReference type="RefSeq" id="WP_147160181.1">
    <property type="nucleotide sequence ID" value="NZ_BJYR01000018.1"/>
</dbReference>
<dbReference type="Gene3D" id="3.10.20.560">
    <property type="entry name" value="Phenol hydroxylase"/>
    <property type="match status" value="1"/>
</dbReference>
<protein>
    <submittedName>
        <fullName evidence="1">Phenol hydroxylase</fullName>
    </submittedName>
</protein>
<accession>A0A512AMB2</accession>
<gene>
    <name evidence="1" type="primary">mphO</name>
    <name evidence="1" type="ORF">NSE01_26770</name>
</gene>
<dbReference type="Pfam" id="PF04663">
    <property type="entry name" value="Phenol_monoox"/>
    <property type="match status" value="1"/>
</dbReference>
<keyword evidence="2" id="KW-1185">Reference proteome</keyword>
<dbReference type="InterPro" id="IPR043010">
    <property type="entry name" value="Phenol_hydroxylase_sf"/>
</dbReference>
<organism evidence="1 2">
    <name type="scientific">Novosphingobium sediminis</name>
    <dbReference type="NCBI Taxonomy" id="707214"/>
    <lineage>
        <taxon>Bacteria</taxon>
        <taxon>Pseudomonadati</taxon>
        <taxon>Pseudomonadota</taxon>
        <taxon>Alphaproteobacteria</taxon>
        <taxon>Sphingomonadales</taxon>
        <taxon>Sphingomonadaceae</taxon>
        <taxon>Novosphingobium</taxon>
    </lineage>
</organism>
<evidence type="ECO:0000313" key="1">
    <source>
        <dbReference type="EMBL" id="GEO00845.1"/>
    </source>
</evidence>
<dbReference type="GO" id="GO:0018662">
    <property type="term" value="F:phenol 2-monooxygenase activity"/>
    <property type="evidence" value="ECO:0007669"/>
    <property type="project" value="InterPro"/>
</dbReference>
<name>A0A512AMB2_9SPHN</name>
<dbReference type="Proteomes" id="UP000321464">
    <property type="component" value="Unassembled WGS sequence"/>
</dbReference>
<evidence type="ECO:0000313" key="2">
    <source>
        <dbReference type="Proteomes" id="UP000321464"/>
    </source>
</evidence>
<dbReference type="AlphaFoldDB" id="A0A512AMB2"/>